<comment type="caution">
    <text evidence="2">The sequence shown here is derived from an EMBL/GenBank/DDBJ whole genome shotgun (WGS) entry which is preliminary data.</text>
</comment>
<evidence type="ECO:0000313" key="3">
    <source>
        <dbReference type="Proteomes" id="UP001605036"/>
    </source>
</evidence>
<dbReference type="EMBL" id="JBHFFA010000004">
    <property type="protein sequence ID" value="KAL2632048.1"/>
    <property type="molecule type" value="Genomic_DNA"/>
</dbReference>
<reference evidence="2 3" key="1">
    <citation type="submission" date="2024-09" db="EMBL/GenBank/DDBJ databases">
        <title>Chromosome-scale assembly of Riccia fluitans.</title>
        <authorList>
            <person name="Paukszto L."/>
            <person name="Sawicki J."/>
            <person name="Karawczyk K."/>
            <person name="Piernik-Szablinska J."/>
            <person name="Szczecinska M."/>
            <person name="Mazdziarz M."/>
        </authorList>
    </citation>
    <scope>NUCLEOTIDE SEQUENCE [LARGE SCALE GENOMIC DNA]</scope>
    <source>
        <strain evidence="2">Rf_01</strain>
        <tissue evidence="2">Aerial parts of the thallus</tissue>
    </source>
</reference>
<accession>A0ABD1YN81</accession>
<organism evidence="2 3">
    <name type="scientific">Riccia fluitans</name>
    <dbReference type="NCBI Taxonomy" id="41844"/>
    <lineage>
        <taxon>Eukaryota</taxon>
        <taxon>Viridiplantae</taxon>
        <taxon>Streptophyta</taxon>
        <taxon>Embryophyta</taxon>
        <taxon>Marchantiophyta</taxon>
        <taxon>Marchantiopsida</taxon>
        <taxon>Marchantiidae</taxon>
        <taxon>Marchantiales</taxon>
        <taxon>Ricciaceae</taxon>
        <taxon>Riccia</taxon>
    </lineage>
</organism>
<evidence type="ECO:0000313" key="2">
    <source>
        <dbReference type="EMBL" id="KAL2632048.1"/>
    </source>
</evidence>
<feature type="region of interest" description="Disordered" evidence="1">
    <location>
        <begin position="38"/>
        <end position="58"/>
    </location>
</feature>
<feature type="compositionally biased region" description="Basic residues" evidence="1">
    <location>
        <begin position="46"/>
        <end position="55"/>
    </location>
</feature>
<gene>
    <name evidence="2" type="ORF">R1flu_016734</name>
</gene>
<name>A0ABD1YN81_9MARC</name>
<dbReference type="AlphaFoldDB" id="A0ABD1YN81"/>
<sequence>MCSYHDYTTISRWNSDVKCLFARIILGMGDLAGRAAVGHGDDGGRARRPPSRRLAGRAGGRAVALRPVAATGRAGGCCP</sequence>
<keyword evidence="3" id="KW-1185">Reference proteome</keyword>
<protein>
    <submittedName>
        <fullName evidence="2">Uncharacterized protein</fullName>
    </submittedName>
</protein>
<evidence type="ECO:0000256" key="1">
    <source>
        <dbReference type="SAM" id="MobiDB-lite"/>
    </source>
</evidence>
<dbReference type="Proteomes" id="UP001605036">
    <property type="component" value="Unassembled WGS sequence"/>
</dbReference>
<proteinExistence type="predicted"/>